<keyword evidence="3" id="KW-1185">Reference proteome</keyword>
<dbReference type="Proteomes" id="UP000268973">
    <property type="component" value="Unassembled WGS sequence"/>
</dbReference>
<dbReference type="InterPro" id="IPR036812">
    <property type="entry name" value="NAD(P)_OxRdtase_dom_sf"/>
</dbReference>
<evidence type="ECO:0000313" key="2">
    <source>
        <dbReference type="EMBL" id="RTZ14653.1"/>
    </source>
</evidence>
<sequence length="538" mass="60534">MKQENVVVCIQARTNSSRLPGKVMLPISGIPLSVLAAQRAAYNASYEVRVLTSEEASDDHLASILCDYGVRCYRGSLDNVLQRFVEALSDLSEDTIIVRLTADNVFPDASFINELVSQYTENCLEYICANGEKSQLPYGLSAEVTRLRYLREALRNTSELFDLEHVTPYIRRKYGDNHARTELSSDEFVHLRCTIDNLDDYLQVLKVFKSCDDAVSVTSRELTKKLVEISCCKGKSNSLVLGGAQLGLSYGINNSTGQPSSTEVIDILSYAARAGVEFIDTARVYGNSEELIGSWLKSGWQGRCQIITKLDHLKESTEENVVLEVENSILKSSLSLGMKTLDVLMLHRADHLTSHSGAVFRKLQSLKADGRIKNIGVSVQTPQEIELALRTEDVSFIQLPYNILDHRWDYLVPAIRKAKTSRSLTIHARSVLLQGLLVSEDLKLWEKANLKESKVIIEWLKKESQEQGFATISELCISYVRNVDWIDGVVLGCETERQLSENIKTINMHHTPNNIVQLKEIKPPFELDESTLNPVYWR</sequence>
<dbReference type="InterPro" id="IPR003329">
    <property type="entry name" value="Cytidylyl_trans"/>
</dbReference>
<dbReference type="Gene3D" id="3.90.550.10">
    <property type="entry name" value="Spore Coat Polysaccharide Biosynthesis Protein SpsA, Chain A"/>
    <property type="match status" value="1"/>
</dbReference>
<dbReference type="AlphaFoldDB" id="A0A3S0QC56"/>
<dbReference type="Pfam" id="PF00248">
    <property type="entry name" value="Aldo_ket_red"/>
    <property type="match status" value="1"/>
</dbReference>
<dbReference type="SUPFAM" id="SSF51430">
    <property type="entry name" value="NAD(P)-linked oxidoreductase"/>
    <property type="match status" value="1"/>
</dbReference>
<dbReference type="OrthoDB" id="9773828at2"/>
<accession>A0A3S0QC56</accession>
<feature type="domain" description="NADP-dependent oxidoreductase" evidence="1">
    <location>
        <begin position="239"/>
        <end position="521"/>
    </location>
</feature>
<organism evidence="2 3">
    <name type="scientific">Vibrio aquaticus</name>
    <dbReference type="NCBI Taxonomy" id="2496559"/>
    <lineage>
        <taxon>Bacteria</taxon>
        <taxon>Pseudomonadati</taxon>
        <taxon>Pseudomonadota</taxon>
        <taxon>Gammaproteobacteria</taxon>
        <taxon>Vibrionales</taxon>
        <taxon>Vibrionaceae</taxon>
        <taxon>Vibrio</taxon>
    </lineage>
</organism>
<reference evidence="2 3" key="1">
    <citation type="submission" date="2018-12" db="EMBL/GenBank/DDBJ databases">
        <title>Vibrio sp. isolated from China Sea.</title>
        <authorList>
            <person name="Li Y."/>
        </authorList>
    </citation>
    <scope>NUCLEOTIDE SEQUENCE [LARGE SCALE GENOMIC DNA]</scope>
    <source>
        <strain evidence="2 3">BEI207</strain>
    </source>
</reference>
<name>A0A3S0QC56_9VIBR</name>
<dbReference type="InterPro" id="IPR053135">
    <property type="entry name" value="AKR2_Oxidoreductase"/>
</dbReference>
<dbReference type="CDD" id="cd19097">
    <property type="entry name" value="AKR_unchar"/>
    <property type="match status" value="1"/>
</dbReference>
<gene>
    <name evidence="2" type="ORF">EJ063_15175</name>
</gene>
<dbReference type="InterPro" id="IPR023210">
    <property type="entry name" value="NADP_OxRdtase_dom"/>
</dbReference>
<protein>
    <recommendedName>
        <fullName evidence="1">NADP-dependent oxidoreductase domain-containing protein</fullName>
    </recommendedName>
</protein>
<dbReference type="PANTHER" id="PTHR43312:SF1">
    <property type="entry name" value="NADP-DEPENDENT OXIDOREDUCTASE DOMAIN-CONTAINING PROTEIN"/>
    <property type="match status" value="1"/>
</dbReference>
<dbReference type="Gene3D" id="3.20.20.100">
    <property type="entry name" value="NADP-dependent oxidoreductase domain"/>
    <property type="match status" value="1"/>
</dbReference>
<dbReference type="EMBL" id="RXZH01000007">
    <property type="protein sequence ID" value="RTZ14653.1"/>
    <property type="molecule type" value="Genomic_DNA"/>
</dbReference>
<dbReference type="RefSeq" id="WP_126575197.1">
    <property type="nucleotide sequence ID" value="NZ_RXZH01000007.1"/>
</dbReference>
<comment type="caution">
    <text evidence="2">The sequence shown here is derived from an EMBL/GenBank/DDBJ whole genome shotgun (WGS) entry which is preliminary data.</text>
</comment>
<dbReference type="PANTHER" id="PTHR43312">
    <property type="entry name" value="D-THREO-ALDOSE 1-DEHYDROGENASE"/>
    <property type="match status" value="1"/>
</dbReference>
<evidence type="ECO:0000313" key="3">
    <source>
        <dbReference type="Proteomes" id="UP000268973"/>
    </source>
</evidence>
<dbReference type="SUPFAM" id="SSF53448">
    <property type="entry name" value="Nucleotide-diphospho-sugar transferases"/>
    <property type="match status" value="1"/>
</dbReference>
<dbReference type="InterPro" id="IPR029044">
    <property type="entry name" value="Nucleotide-diphossugar_trans"/>
</dbReference>
<evidence type="ECO:0000259" key="1">
    <source>
        <dbReference type="Pfam" id="PF00248"/>
    </source>
</evidence>
<dbReference type="Pfam" id="PF02348">
    <property type="entry name" value="CTP_transf_3"/>
    <property type="match status" value="1"/>
</dbReference>
<proteinExistence type="predicted"/>